<reference evidence="2" key="1">
    <citation type="submission" date="2017-10" db="EMBL/GenBank/DDBJ databases">
        <title>Rapid genome shrinkage in a self-fertile nematode reveals novel sperm competition proteins.</title>
        <authorList>
            <person name="Yin D."/>
            <person name="Schwarz E.M."/>
            <person name="Thomas C.G."/>
            <person name="Felde R.L."/>
            <person name="Korf I.F."/>
            <person name="Cutter A.D."/>
            <person name="Schartner C.M."/>
            <person name="Ralston E.J."/>
            <person name="Meyer B.J."/>
            <person name="Haag E.S."/>
        </authorList>
    </citation>
    <scope>NUCLEOTIDE SEQUENCE [LARGE SCALE GENOMIC DNA]</scope>
    <source>
        <strain evidence="2">JU1422</strain>
    </source>
</reference>
<protein>
    <submittedName>
        <fullName evidence="1">Uncharacterized protein</fullName>
    </submittedName>
</protein>
<comment type="caution">
    <text evidence="1">The sequence shown here is derived from an EMBL/GenBank/DDBJ whole genome shotgun (WGS) entry which is preliminary data.</text>
</comment>
<evidence type="ECO:0000313" key="1">
    <source>
        <dbReference type="EMBL" id="PIC46425.1"/>
    </source>
</evidence>
<organism evidence="1 2">
    <name type="scientific">Caenorhabditis nigoni</name>
    <dbReference type="NCBI Taxonomy" id="1611254"/>
    <lineage>
        <taxon>Eukaryota</taxon>
        <taxon>Metazoa</taxon>
        <taxon>Ecdysozoa</taxon>
        <taxon>Nematoda</taxon>
        <taxon>Chromadorea</taxon>
        <taxon>Rhabditida</taxon>
        <taxon>Rhabditina</taxon>
        <taxon>Rhabditomorpha</taxon>
        <taxon>Rhabditoidea</taxon>
        <taxon>Rhabditidae</taxon>
        <taxon>Peloderinae</taxon>
        <taxon>Caenorhabditis</taxon>
    </lineage>
</organism>
<evidence type="ECO:0000313" key="2">
    <source>
        <dbReference type="Proteomes" id="UP000230233"/>
    </source>
</evidence>
<dbReference type="AlphaFoldDB" id="A0A2G5V3R0"/>
<sequence>MVHRPDVEELASRIRIRTTAGAAQMMMQHQRLRGRRVSRSFNNADDVTTQQQRPTAHTAAVDYRKMSARNKRGSQAVQDVFSNANSNSGQFGTPK</sequence>
<dbReference type="EMBL" id="PDUG01000002">
    <property type="protein sequence ID" value="PIC46425.1"/>
    <property type="molecule type" value="Genomic_DNA"/>
</dbReference>
<proteinExistence type="predicted"/>
<name>A0A2G5V3R0_9PELO</name>
<accession>A0A2G5V3R0</accession>
<keyword evidence="2" id="KW-1185">Reference proteome</keyword>
<gene>
    <name evidence="1" type="primary">Cnig_chr_II.g6123</name>
    <name evidence="1" type="ORF">B9Z55_006123</name>
</gene>
<dbReference type="Proteomes" id="UP000230233">
    <property type="component" value="Chromosome II"/>
</dbReference>